<proteinExistence type="predicted"/>
<dbReference type="InterPro" id="IPR047777">
    <property type="entry name" value="LapA-like_RM"/>
</dbReference>
<dbReference type="InterPro" id="IPR018511">
    <property type="entry name" value="Hemolysin-typ_Ca-bd_CS"/>
</dbReference>
<name>A0A1E5BWY0_9GAMM</name>
<evidence type="ECO:0000256" key="1">
    <source>
        <dbReference type="ARBA" id="ARBA00001913"/>
    </source>
</evidence>
<dbReference type="InterPro" id="IPR019959">
    <property type="entry name" value="T1SS-143_rpt-cont_dom"/>
</dbReference>
<dbReference type="Pfam" id="PF00353">
    <property type="entry name" value="HemolysinCabind"/>
    <property type="match status" value="1"/>
</dbReference>
<dbReference type="GO" id="GO:0005509">
    <property type="term" value="F:calcium ion binding"/>
    <property type="evidence" value="ECO:0007669"/>
    <property type="project" value="InterPro"/>
</dbReference>
<dbReference type="InterPro" id="IPR011049">
    <property type="entry name" value="Serralysin-like_metalloprot_C"/>
</dbReference>
<dbReference type="Pfam" id="PF08548">
    <property type="entry name" value="Peptidase_M10_C"/>
    <property type="match status" value="1"/>
</dbReference>
<feature type="region of interest" description="Disordered" evidence="6">
    <location>
        <begin position="1166"/>
        <end position="1205"/>
    </location>
</feature>
<dbReference type="SUPFAM" id="SSF51120">
    <property type="entry name" value="beta-Roll"/>
    <property type="match status" value="2"/>
</dbReference>
<dbReference type="Proteomes" id="UP000095039">
    <property type="component" value="Unassembled WGS sequence"/>
</dbReference>
<dbReference type="InterPro" id="IPR001343">
    <property type="entry name" value="Hemolysn_Ca-bd"/>
</dbReference>
<dbReference type="Gene3D" id="2.150.10.10">
    <property type="entry name" value="Serralysin-like metalloprotease, C-terminal"/>
    <property type="match status" value="2"/>
</dbReference>
<evidence type="ECO:0000256" key="4">
    <source>
        <dbReference type="ARBA" id="ARBA00022737"/>
    </source>
</evidence>
<dbReference type="InterPro" id="IPR019960">
    <property type="entry name" value="T1SS_VCA0849"/>
</dbReference>
<organism evidence="8 9">
    <name type="scientific">Enterovibrio norvegicus FF-454</name>
    <dbReference type="NCBI Taxonomy" id="1185651"/>
    <lineage>
        <taxon>Bacteria</taxon>
        <taxon>Pseudomonadati</taxon>
        <taxon>Pseudomonadota</taxon>
        <taxon>Gammaproteobacteria</taxon>
        <taxon>Vibrionales</taxon>
        <taxon>Vibrionaceae</taxon>
        <taxon>Enterovibrio</taxon>
    </lineage>
</organism>
<dbReference type="GO" id="GO:0005615">
    <property type="term" value="C:extracellular space"/>
    <property type="evidence" value="ECO:0007669"/>
    <property type="project" value="InterPro"/>
</dbReference>
<evidence type="ECO:0000259" key="7">
    <source>
        <dbReference type="Pfam" id="PF08548"/>
    </source>
</evidence>
<dbReference type="EMBL" id="AJWN02000106">
    <property type="protein sequence ID" value="OEE57757.1"/>
    <property type="molecule type" value="Genomic_DNA"/>
</dbReference>
<comment type="subcellular location">
    <subcellularLocation>
        <location evidence="2">Secreted</location>
    </subcellularLocation>
</comment>
<evidence type="ECO:0000256" key="2">
    <source>
        <dbReference type="ARBA" id="ARBA00004613"/>
    </source>
</evidence>
<keyword evidence="4" id="KW-0677">Repeat</keyword>
<keyword evidence="5" id="KW-0106">Calcium</keyword>
<feature type="compositionally biased region" description="Polar residues" evidence="6">
    <location>
        <begin position="1178"/>
        <end position="1191"/>
    </location>
</feature>
<dbReference type="NCBIfam" id="NF033682">
    <property type="entry name" value="retention_LapA"/>
    <property type="match status" value="1"/>
</dbReference>
<dbReference type="RefSeq" id="WP_016958222.1">
    <property type="nucleotide sequence ID" value="NZ_AJWN02000106.1"/>
</dbReference>
<sequence>MAEKVEDNTVLGSNASNAQLSVTGGQVYVIREDVATPVPFAQSVKPDDIIIAGAGASYVVMVNGEPVLVHEPCATCVQIRDEGIEVVGLIGNVDVQQNAQAITLLGDEIAALQQAIVAGTDPTEDFEEPATGLAGLSSSISGFAVIQYDYASVLPEAGFTTSYTSSTPILEQEDDFSIIPALGGETLDLTLVEGDLAPKTGDQAYPVTTISSVLITASSLALDADSFVIEPTLLTALLAELTADTKSGGQALIYNVSDDGKVITGKLGNETILTISVDGEAAGRGVELTVTVTLNGPLDHRSGDTSGLVTVSREAIDIALAVQGQDTSGNPLDRPIDINIAILDGAAPTINPQNITHNENILDYVSEPIPLNVGVNSDLLESVRFVSTPALVTQLESITSNGAATVYSISGDEILVSLASDPTVIVFAINLVEVPSSGGSANEAEEGVAGSYGYVLTQNASIDQKSSTDTEVVPVTVVAVDQDGDSVNGQFSVNLVDGDNASGDAAEITGDYKVIEAVSGGADQVANGEITLNAASDKLLSDTLFISNLDDNNGIPGLIAELNQLTSNGESISFSIQSGTGSNVVELLGTKADGTEVIRLTLTATKASGAGATGVNIASSFELYEPLDEKNQALFSRNRWVRLVSNRDDDKEVESFQIQVELQIRDSDNDLLDAPISVTYAVQDGDGPVIRVNNVTIDDPGFGAPANEAIGSLGLETGSDNITSVVWDLTDAFFASIEALKSDGNALKLLSNVGEINGTSNPIAVGYVDASGNTITVLSIALTPASSEYVVTLSHAIDQPDSEAITLALGAKVTDSDDDSTSSAFNVTIKDGAAPSVDPVDASLTDPVIGQLSEQTNLSLGLTQGSDAVKSIVLTTSPALDTALANITSSGYKTSYQPDPLSSVTDTINIVLDDPALSDTSKPANGAQVLTIKLDVDTEGHPTGSYTVTQYAAVDESSAPLVLPIGVKVVDTDGDEATGQFTITLNDDDDTPLIVGVGETISLTEPDLTPTGSQTGYPESSSGTAFIRAITDRLLPSEVRIDSTLVTALLAELNAVLTSGGEPVVFTYDDTTGTLTGKVSNELVMTLSLSAVQNADGFGLDITPSLTLHQPLDHLTSASNNTFVTFDGDAIAINVQLQAQDSDGDVLPSVATFDLLIKDGQPPAITQAPSLSVEESDINASGSGQTSNRPGTTPGGVGDDQDTATGKLVIDSGSDAIKDVSLDLAAFASVNSNNSQNASGNSIPLSSHGEAVTLKLTSNTEGTKVYTGLAGESRPVFTLTVLANGTYTFALLGALDHPRGDDKNSLGINFPIVVTDSDGDTATSNITVNVLDDVPFSLETDGVGVGGGSVTAVEGESSSRVTIMPSRNRGADDAAIKSVTINGEQHELTQGLNNHFTVTQGPGGQVLGMLLIQSSGNIQFTAAENVDHSGSTNNRITETFSYEILDGDGDIVVGSTEIVIVDSSPVLIVNNAAGIEDQGREGDPNDDVVSNPADGIPIAMTINSGDSDQGESVFRVVVTLPANAHGTFYANGAVLAITDNQVVLPANLFSPNAQNQLWTLQGVTFVPDQDYSASSGVPTFSATGYVTNTDGSERQLGTQTFTITVEGIADVPQWDDRTVLYYNIDEDSDGAALDLAAELQDNDGSETLSYILTLQSGSGTLVLNGETLTSTNGQYVVASSDINDVVVKPDANFSGDLTLTVTAQSKETGNFVSGEQTADSVTRTITVAVNPVADTTTLKVTRVSGKEDELINLSSHISLTDTADLDGSEALFVRISHVPLGAKLLLADNSEVPAVGGVYEVAYSDIGGLRLQPPPQSNVDFSLTVTGVVKDSAVVSNAQGVSSTVTQEFETNPKTLPIALKGVADVPVISADLGGIWQPIIDNGVDTGIETTIDEDSSVALSFQLKSGEEGKALPDDNSETLTTLVTNIPKGVTLLDTNDNAINLVYAGIGANGEAQYQAKVDGLSDIKLVPPLGSTDDITLTVTVIVTEDDGDSLTVNKDVVVHIEPKIDAVDYTLDSRGTEDQSVVVNWRPGTDQGYTDNNETITAITFNMATDAISAGYTLTISGESSPLTFSNGSVVLTAPQVTALLNGANLLLRAPENVDRDENINLSVRLTVVQTDTDSSATDTAVITGTLDVRIIAAVEGDGKVELLNSSNQPVSTVDGDGSGSISLASADHRLAFVTPEGINTDGSSAEIITQVVISFVADANGTPLTGADQSYFDQFYIEGGINNGDGSWTVPQSALDSLTISTTKPITEPVFIKISALVQDQGDAGEGDASGQVEQAPLILELDFAGSVSSTQEAGAVTVETQDINGVEDTALNLGTQLDGLIKVDPANASSDELTVVISSASLSAIGASVSGMEFNYETSEYVAKVNVSADGSVDLSGITLTMPKHFAGDFLLPVKLVTTDQVSGDTKETDTTLSVLIAPVVDGISTTVTVVETNGLNSDEQPVDDEAEWVPVANKALEDGIIELDLSAKLVDTDTAATSGVESITSVTLIVDSAVGFFVDANGENPQSSITISAAELGSIHFKPVENYSGPVTLDVKTTVVDTAVNDDTGKPNSTATNTLSTDVSFDVLPVNDPIMFSGNTQPITGTEDEHIALTGVTATLKDIDGSEEIVSAKISGVPDDFQLVSTGSQLVQSSGNGNWSISVPAGSESLNLDDISFIPPENFSGTMTVELVVYAKEKALTTPVQYTTSVTVVVDPIGDGVDTDIVTSVSGTEDENITLPLDIRVIDNKLTDDGSGLSVTENPPENIKVVLTNVPDSSTISFPTGVTSDSSVEKQSDGSWIVIAEQTTLSSLIFTPGDANELNWDGKLNVSVRAVDNGVEAESSLWVNQIIDVTVSPVNDAPELTVPATALNTEEEATLLIESIQVKDVDAKDASGGVITVRLSAVDGTINISSASPLPSGITVSGAGTNTMTLEGDLDKINTLLASGVTYTGMTNFSGQDTITVTVNDNGNTGSGGALTDSESITVNVAPKPDVPTLVLNSAQTASVGGSISAVIPLLGLAAALTDPSETLSVQIRNIPASLAFVDADGNSVGTGPTGGVLTITPAELAQLYVTGNAAVTASVEVVAISTTTLGEIAQSSPVTLAINVTNPADGPISAQDTSEENIVISGAEGATLQGGANDDTLIGGLGEDILTGGAGNDTLWGGTQGGSDSNLDRFTWSSADLGSVGNPAVDTIGDFNPSTDVIDLSAALSVTHLANFDDLTQQLSLTETNGNAQLNVLNSGDVLQEIVLTGVNLDALVNGASSGMSQSDMLTAVINSGALYLGDNVGTSADDNLVTQSSGESLFGMDGNDTLQAGQGNDILTGGEGNDLFVWLEASLSSPANTDTVTDLTLGQDKLDLSQLLPDFGSSPTSNDLLPFFDQASVESDGTINLSVISGSDTQNIVLQNMDISSSGLDLVSGAQTSEIVSALYEQQVFKLE</sequence>
<evidence type="ECO:0000256" key="3">
    <source>
        <dbReference type="ARBA" id="ARBA00022525"/>
    </source>
</evidence>
<evidence type="ECO:0000256" key="5">
    <source>
        <dbReference type="ARBA" id="ARBA00022837"/>
    </source>
</evidence>
<reference evidence="8 9" key="1">
    <citation type="journal article" date="2012" name="Science">
        <title>Ecological populations of bacteria act as socially cohesive units of antibiotic production and resistance.</title>
        <authorList>
            <person name="Cordero O.X."/>
            <person name="Wildschutte H."/>
            <person name="Kirkup B."/>
            <person name="Proehl S."/>
            <person name="Ngo L."/>
            <person name="Hussain F."/>
            <person name="Le Roux F."/>
            <person name="Mincer T."/>
            <person name="Polz M.F."/>
        </authorList>
    </citation>
    <scope>NUCLEOTIDE SEQUENCE [LARGE SCALE GENOMIC DNA]</scope>
    <source>
        <strain evidence="8 9">FF-454</strain>
    </source>
</reference>
<comment type="cofactor">
    <cofactor evidence="1">
        <name>Ca(2+)</name>
        <dbReference type="ChEBI" id="CHEBI:29108"/>
    </cofactor>
</comment>
<evidence type="ECO:0000256" key="6">
    <source>
        <dbReference type="SAM" id="MobiDB-lite"/>
    </source>
</evidence>
<keyword evidence="9" id="KW-1185">Reference proteome</keyword>
<dbReference type="InterPro" id="IPR013858">
    <property type="entry name" value="Peptidase_M10B_C"/>
</dbReference>
<evidence type="ECO:0000313" key="8">
    <source>
        <dbReference type="EMBL" id="OEE57757.1"/>
    </source>
</evidence>
<evidence type="ECO:0000313" key="9">
    <source>
        <dbReference type="Proteomes" id="UP000095039"/>
    </source>
</evidence>
<gene>
    <name evidence="8" type="ORF">A1OK_16770</name>
</gene>
<dbReference type="NCBIfam" id="TIGR03661">
    <property type="entry name" value="T1SS_VCA0849"/>
    <property type="match status" value="2"/>
</dbReference>
<keyword evidence="3" id="KW-0964">Secreted</keyword>
<dbReference type="NCBIfam" id="TIGR03660">
    <property type="entry name" value="T1SS_rpt_143"/>
    <property type="match status" value="1"/>
</dbReference>
<feature type="domain" description="Peptidase M10 serralysin C-terminal" evidence="7">
    <location>
        <begin position="3311"/>
        <end position="3401"/>
    </location>
</feature>
<accession>A0A1E5BWY0</accession>
<dbReference type="PRINTS" id="PR00313">
    <property type="entry name" value="CABNDNGRPT"/>
</dbReference>
<dbReference type="PROSITE" id="PS00330">
    <property type="entry name" value="HEMOLYSIN_CALCIUM"/>
    <property type="match status" value="2"/>
</dbReference>
<comment type="caution">
    <text evidence="8">The sequence shown here is derived from an EMBL/GenBank/DDBJ whole genome shotgun (WGS) entry which is preliminary data.</text>
</comment>
<protein>
    <recommendedName>
        <fullName evidence="7">Peptidase M10 serralysin C-terminal domain-containing protein</fullName>
    </recommendedName>
</protein>